<feature type="transmembrane region" description="Helical" evidence="6">
    <location>
        <begin position="340"/>
        <end position="364"/>
    </location>
</feature>
<organism evidence="8 9">
    <name type="scientific">Enterovirga rhinocerotis</name>
    <dbReference type="NCBI Taxonomy" id="1339210"/>
    <lineage>
        <taxon>Bacteria</taxon>
        <taxon>Pseudomonadati</taxon>
        <taxon>Pseudomonadota</taxon>
        <taxon>Alphaproteobacteria</taxon>
        <taxon>Hyphomicrobiales</taxon>
        <taxon>Methylobacteriaceae</taxon>
        <taxon>Enterovirga</taxon>
    </lineage>
</organism>
<dbReference type="InterPro" id="IPR020846">
    <property type="entry name" value="MFS_dom"/>
</dbReference>
<feature type="transmembrane region" description="Helical" evidence="6">
    <location>
        <begin position="370"/>
        <end position="388"/>
    </location>
</feature>
<feature type="transmembrane region" description="Helical" evidence="6">
    <location>
        <begin position="303"/>
        <end position="328"/>
    </location>
</feature>
<dbReference type="Gene3D" id="1.20.1250.20">
    <property type="entry name" value="MFS general substrate transporter like domains"/>
    <property type="match status" value="1"/>
</dbReference>
<evidence type="ECO:0000256" key="5">
    <source>
        <dbReference type="ARBA" id="ARBA00023136"/>
    </source>
</evidence>
<dbReference type="EMBL" id="SNZR01000011">
    <property type="protein sequence ID" value="TDR93112.1"/>
    <property type="molecule type" value="Genomic_DNA"/>
</dbReference>
<evidence type="ECO:0000313" key="8">
    <source>
        <dbReference type="EMBL" id="TDR93112.1"/>
    </source>
</evidence>
<evidence type="ECO:0000256" key="4">
    <source>
        <dbReference type="ARBA" id="ARBA00022989"/>
    </source>
</evidence>
<dbReference type="RefSeq" id="WP_166652308.1">
    <property type="nucleotide sequence ID" value="NZ_SNZR01000011.1"/>
</dbReference>
<keyword evidence="3 6" id="KW-0812">Transmembrane</keyword>
<feature type="domain" description="Major facilitator superfamily (MFS) profile" evidence="7">
    <location>
        <begin position="1"/>
        <end position="395"/>
    </location>
</feature>
<keyword evidence="5 6" id="KW-0472">Membrane</keyword>
<evidence type="ECO:0000256" key="1">
    <source>
        <dbReference type="ARBA" id="ARBA00004651"/>
    </source>
</evidence>
<proteinExistence type="predicted"/>
<sequence length="400" mass="42004">MFSQPDFVRLWVAGLATFTVRWIEVLAISVFVYQQTGSELIVAIMMMWRVLPMALFGAFLGAWSDRIERRSALLLILLISLATSLGIGLLAAAGRLEIWHLGAASFVNGIAWCSDNPVRRNLMSQVVGRARLGAAMAVDVGSNNASRVLGPSLGGLLLVQWGIEGVFFCGALIYLLGLVAAFRVTYRNEPRDGASANILRQVADGWREACSNDQLRGIFAITFLFNLFCWPTISLIPVIGESALHLSPEWVGILSSADGVGTLAGALFIGTLAPQRWFGPMFVGGAVIYPALMAVFAMTVEPISAGAALVAVGIGAAGFSVMQATLVLTATPPPLRGSVLGLLSVCIGVAPMGLLLIGAVARAIGAPGAVIAFGVLGAATIIATYPVWRAVWRGEPAPAG</sequence>
<feature type="transmembrane region" description="Helical" evidence="6">
    <location>
        <begin position="158"/>
        <end position="182"/>
    </location>
</feature>
<dbReference type="PROSITE" id="PS50850">
    <property type="entry name" value="MFS"/>
    <property type="match status" value="1"/>
</dbReference>
<dbReference type="AlphaFoldDB" id="A0A4R7C5E5"/>
<comment type="subcellular location">
    <subcellularLocation>
        <location evidence="1">Cell membrane</location>
        <topology evidence="1">Multi-pass membrane protein</topology>
    </subcellularLocation>
</comment>
<gene>
    <name evidence="8" type="ORF">EV668_0366</name>
</gene>
<dbReference type="Proteomes" id="UP000295122">
    <property type="component" value="Unassembled WGS sequence"/>
</dbReference>
<dbReference type="PANTHER" id="PTHR23513">
    <property type="entry name" value="INTEGRAL MEMBRANE EFFLUX PROTEIN-RELATED"/>
    <property type="match status" value="1"/>
</dbReference>
<name>A0A4R7C5E5_9HYPH</name>
<reference evidence="8 9" key="1">
    <citation type="submission" date="2019-03" db="EMBL/GenBank/DDBJ databases">
        <title>Genomic Encyclopedia of Type Strains, Phase IV (KMG-IV): sequencing the most valuable type-strain genomes for metagenomic binning, comparative biology and taxonomic classification.</title>
        <authorList>
            <person name="Goeker M."/>
        </authorList>
    </citation>
    <scope>NUCLEOTIDE SEQUENCE [LARGE SCALE GENOMIC DNA]</scope>
    <source>
        <strain evidence="8 9">DSM 25903</strain>
    </source>
</reference>
<dbReference type="InterPro" id="IPR011701">
    <property type="entry name" value="MFS"/>
</dbReference>
<dbReference type="GO" id="GO:0005886">
    <property type="term" value="C:plasma membrane"/>
    <property type="evidence" value="ECO:0007669"/>
    <property type="project" value="UniProtKB-SubCell"/>
</dbReference>
<feature type="transmembrane region" description="Helical" evidence="6">
    <location>
        <begin position="217"/>
        <end position="238"/>
    </location>
</feature>
<evidence type="ECO:0000256" key="3">
    <source>
        <dbReference type="ARBA" id="ARBA00022692"/>
    </source>
</evidence>
<feature type="transmembrane region" description="Helical" evidence="6">
    <location>
        <begin position="250"/>
        <end position="270"/>
    </location>
</feature>
<protein>
    <submittedName>
        <fullName evidence="8">Putative MFS family arabinose efflux permease</fullName>
    </submittedName>
</protein>
<evidence type="ECO:0000256" key="2">
    <source>
        <dbReference type="ARBA" id="ARBA00022475"/>
    </source>
</evidence>
<evidence type="ECO:0000256" key="6">
    <source>
        <dbReference type="SAM" id="Phobius"/>
    </source>
</evidence>
<accession>A0A4R7C5E5</accession>
<feature type="transmembrane region" description="Helical" evidence="6">
    <location>
        <begin position="277"/>
        <end position="297"/>
    </location>
</feature>
<keyword evidence="4 6" id="KW-1133">Transmembrane helix</keyword>
<keyword evidence="2" id="KW-1003">Cell membrane</keyword>
<feature type="transmembrane region" description="Helical" evidence="6">
    <location>
        <begin position="72"/>
        <end position="93"/>
    </location>
</feature>
<dbReference type="PANTHER" id="PTHR23513:SF6">
    <property type="entry name" value="MAJOR FACILITATOR SUPERFAMILY ASSOCIATED DOMAIN-CONTAINING PROTEIN"/>
    <property type="match status" value="1"/>
</dbReference>
<feature type="transmembrane region" description="Helical" evidence="6">
    <location>
        <begin position="40"/>
        <end position="60"/>
    </location>
</feature>
<dbReference type="GO" id="GO:0022857">
    <property type="term" value="F:transmembrane transporter activity"/>
    <property type="evidence" value="ECO:0007669"/>
    <property type="project" value="InterPro"/>
</dbReference>
<keyword evidence="9" id="KW-1185">Reference proteome</keyword>
<dbReference type="InterPro" id="IPR036259">
    <property type="entry name" value="MFS_trans_sf"/>
</dbReference>
<dbReference type="SUPFAM" id="SSF103473">
    <property type="entry name" value="MFS general substrate transporter"/>
    <property type="match status" value="1"/>
</dbReference>
<dbReference type="CDD" id="cd06173">
    <property type="entry name" value="MFS_MefA_like"/>
    <property type="match status" value="1"/>
</dbReference>
<dbReference type="Pfam" id="PF07690">
    <property type="entry name" value="MFS_1"/>
    <property type="match status" value="1"/>
</dbReference>
<comment type="caution">
    <text evidence="8">The sequence shown here is derived from an EMBL/GenBank/DDBJ whole genome shotgun (WGS) entry which is preliminary data.</text>
</comment>
<evidence type="ECO:0000313" key="9">
    <source>
        <dbReference type="Proteomes" id="UP000295122"/>
    </source>
</evidence>
<feature type="transmembrane region" description="Helical" evidence="6">
    <location>
        <begin position="12"/>
        <end position="34"/>
    </location>
</feature>
<evidence type="ECO:0000259" key="7">
    <source>
        <dbReference type="PROSITE" id="PS50850"/>
    </source>
</evidence>